<keyword evidence="4" id="KW-0175">Coiled coil</keyword>
<dbReference type="InterPro" id="IPR007809">
    <property type="entry name" value="FlgN-like"/>
</dbReference>
<dbReference type="EMBL" id="JBELOE010000216">
    <property type="protein sequence ID" value="MER2492627.1"/>
    <property type="molecule type" value="Genomic_DNA"/>
</dbReference>
<gene>
    <name evidence="5" type="primary">flgN</name>
    <name evidence="5" type="ORF">ABS311_12145</name>
</gene>
<evidence type="ECO:0000256" key="4">
    <source>
        <dbReference type="SAM" id="Coils"/>
    </source>
</evidence>
<keyword evidence="3" id="KW-1005">Bacterial flagellum biogenesis</keyword>
<sequence>MHKSSALLSQQKDNLNKLMALLNAELDAFKQRKADEVYEIAKEKNALLNHIQNCDQEIAALEDLSEVKKQASFQQAVEEVETLLAKVKAQNSINERVIRTSLSNIQRLKQSILAMQNSDAMTYDNKGQAQTQTLGKGIKA</sequence>
<keyword evidence="6" id="KW-1185">Reference proteome</keyword>
<keyword evidence="5" id="KW-0282">Flagellum</keyword>
<evidence type="ECO:0000256" key="3">
    <source>
        <dbReference type="ARBA" id="ARBA00022795"/>
    </source>
</evidence>
<keyword evidence="5" id="KW-0966">Cell projection</keyword>
<dbReference type="Gene3D" id="1.20.58.300">
    <property type="entry name" value="FlgN-like"/>
    <property type="match status" value="1"/>
</dbReference>
<dbReference type="InterPro" id="IPR036679">
    <property type="entry name" value="FlgN-like_sf"/>
</dbReference>
<dbReference type="Pfam" id="PF05130">
    <property type="entry name" value="FlgN"/>
    <property type="match status" value="1"/>
</dbReference>
<reference evidence="5 6" key="1">
    <citation type="submission" date="2024-06" db="EMBL/GenBank/DDBJ databases">
        <authorList>
            <person name="Chen R.Y."/>
        </authorList>
    </citation>
    <scope>NUCLEOTIDE SEQUENCE [LARGE SCALE GENOMIC DNA]</scope>
    <source>
        <strain evidence="5 6">D2</strain>
    </source>
</reference>
<evidence type="ECO:0000313" key="5">
    <source>
        <dbReference type="EMBL" id="MER2492627.1"/>
    </source>
</evidence>
<keyword evidence="5" id="KW-0969">Cilium</keyword>
<proteinExistence type="inferred from homology"/>
<evidence type="ECO:0000256" key="1">
    <source>
        <dbReference type="ARBA" id="ARBA00002397"/>
    </source>
</evidence>
<dbReference type="Proteomes" id="UP001467690">
    <property type="component" value="Unassembled WGS sequence"/>
</dbReference>
<evidence type="ECO:0000256" key="2">
    <source>
        <dbReference type="ARBA" id="ARBA00007703"/>
    </source>
</evidence>
<feature type="coiled-coil region" evidence="4">
    <location>
        <begin position="5"/>
        <end position="64"/>
    </location>
</feature>
<organism evidence="5 6">
    <name type="scientific">Catenovulum sediminis</name>
    <dbReference type="NCBI Taxonomy" id="1740262"/>
    <lineage>
        <taxon>Bacteria</taxon>
        <taxon>Pseudomonadati</taxon>
        <taxon>Pseudomonadota</taxon>
        <taxon>Gammaproteobacteria</taxon>
        <taxon>Alteromonadales</taxon>
        <taxon>Alteromonadaceae</taxon>
        <taxon>Catenovulum</taxon>
    </lineage>
</organism>
<comment type="similarity">
    <text evidence="2">Belongs to the FlgN family.</text>
</comment>
<comment type="caution">
    <text evidence="5">The sequence shown here is derived from an EMBL/GenBank/DDBJ whole genome shotgun (WGS) entry which is preliminary data.</text>
</comment>
<dbReference type="RefSeq" id="WP_143871914.1">
    <property type="nucleotide sequence ID" value="NZ_CP041660.1"/>
</dbReference>
<evidence type="ECO:0000313" key="6">
    <source>
        <dbReference type="Proteomes" id="UP001467690"/>
    </source>
</evidence>
<comment type="function">
    <text evidence="1">Required for the efficient initiation of filament assembly.</text>
</comment>
<protein>
    <submittedName>
        <fullName evidence="5">Flagellar export chaperone FlgN</fullName>
    </submittedName>
</protein>
<dbReference type="SUPFAM" id="SSF140566">
    <property type="entry name" value="FlgN-like"/>
    <property type="match status" value="1"/>
</dbReference>
<accession>A0ABV1RIQ3</accession>
<name>A0ABV1RIQ3_9ALTE</name>